<feature type="signal peptide" evidence="1">
    <location>
        <begin position="1"/>
        <end position="24"/>
    </location>
</feature>
<evidence type="ECO:0000256" key="1">
    <source>
        <dbReference type="SAM" id="SignalP"/>
    </source>
</evidence>
<accession>A0ABU5H4K6</accession>
<dbReference type="EMBL" id="JAXIVS010000005">
    <property type="protein sequence ID" value="MDY7228037.1"/>
    <property type="molecule type" value="Genomic_DNA"/>
</dbReference>
<sequence length="130" mass="13941">MRKELTAIFSIAVAALSFSQPASAGISEIARIEPGAVLAAAKDCDTHGDKNDWGSFMARECKAGGKKVTVNGWVKDHDADGQCVYVHTEFAESGSQDSDWACPKGKKIHFTLTGRGDATDVTMRKIHAQD</sequence>
<evidence type="ECO:0008006" key="4">
    <source>
        <dbReference type="Google" id="ProtNLM"/>
    </source>
</evidence>
<keyword evidence="1" id="KW-0732">Signal</keyword>
<comment type="caution">
    <text evidence="2">The sequence shown here is derived from an EMBL/GenBank/DDBJ whole genome shotgun (WGS) entry which is preliminary data.</text>
</comment>
<keyword evidence="3" id="KW-1185">Reference proteome</keyword>
<dbReference type="RefSeq" id="WP_321546765.1">
    <property type="nucleotide sequence ID" value="NZ_JAXIVS010000005.1"/>
</dbReference>
<dbReference type="Proteomes" id="UP001291309">
    <property type="component" value="Unassembled WGS sequence"/>
</dbReference>
<evidence type="ECO:0000313" key="2">
    <source>
        <dbReference type="EMBL" id="MDY7228037.1"/>
    </source>
</evidence>
<name>A0ABU5H4K6_9BACT</name>
<reference evidence="2 3" key="1">
    <citation type="submission" date="2023-12" db="EMBL/GenBank/DDBJ databases">
        <title>the genome sequence of Hyalangium sp. s54d21.</title>
        <authorList>
            <person name="Zhang X."/>
        </authorList>
    </citation>
    <scope>NUCLEOTIDE SEQUENCE [LARGE SCALE GENOMIC DNA]</scope>
    <source>
        <strain evidence="3">s54d21</strain>
    </source>
</reference>
<protein>
    <recommendedName>
        <fullName evidence="4">Lipoprotein</fullName>
    </recommendedName>
</protein>
<proteinExistence type="predicted"/>
<evidence type="ECO:0000313" key="3">
    <source>
        <dbReference type="Proteomes" id="UP001291309"/>
    </source>
</evidence>
<feature type="chain" id="PRO_5045412041" description="Lipoprotein" evidence="1">
    <location>
        <begin position="25"/>
        <end position="130"/>
    </location>
</feature>
<gene>
    <name evidence="2" type="ORF">SYV04_16585</name>
</gene>
<organism evidence="2 3">
    <name type="scientific">Hyalangium rubrum</name>
    <dbReference type="NCBI Taxonomy" id="3103134"/>
    <lineage>
        <taxon>Bacteria</taxon>
        <taxon>Pseudomonadati</taxon>
        <taxon>Myxococcota</taxon>
        <taxon>Myxococcia</taxon>
        <taxon>Myxococcales</taxon>
        <taxon>Cystobacterineae</taxon>
        <taxon>Archangiaceae</taxon>
        <taxon>Hyalangium</taxon>
    </lineage>
</organism>